<feature type="domain" description="GGDEF" evidence="6">
    <location>
        <begin position="517"/>
        <end position="670"/>
    </location>
</feature>
<dbReference type="PROSITE" id="PS50887">
    <property type="entry name" value="GGDEF"/>
    <property type="match status" value="1"/>
</dbReference>
<organism evidence="7 8">
    <name type="scientific">Rubrivivax rivuli</name>
    <dbReference type="NCBI Taxonomy" id="1862385"/>
    <lineage>
        <taxon>Bacteria</taxon>
        <taxon>Pseudomonadati</taxon>
        <taxon>Pseudomonadota</taxon>
        <taxon>Betaproteobacteria</taxon>
        <taxon>Burkholderiales</taxon>
        <taxon>Sphaerotilaceae</taxon>
        <taxon>Rubrivivax</taxon>
    </lineage>
</organism>
<feature type="signal peptide" evidence="5">
    <location>
        <begin position="1"/>
        <end position="30"/>
    </location>
</feature>
<dbReference type="RefSeq" id="WP_128226907.1">
    <property type="nucleotide sequence ID" value="NZ_SACR01000001.1"/>
</dbReference>
<comment type="caution">
    <text evidence="7">The sequence shown here is derived from an EMBL/GenBank/DDBJ whole genome shotgun (WGS) entry which is preliminary data.</text>
</comment>
<evidence type="ECO:0000259" key="6">
    <source>
        <dbReference type="PROSITE" id="PS50887"/>
    </source>
</evidence>
<dbReference type="NCBIfam" id="TIGR00254">
    <property type="entry name" value="GGDEF"/>
    <property type="match status" value="1"/>
</dbReference>
<dbReference type="Gene3D" id="3.30.70.270">
    <property type="match status" value="1"/>
</dbReference>
<dbReference type="GO" id="GO:0052621">
    <property type="term" value="F:diguanylate cyclase activity"/>
    <property type="evidence" value="ECO:0007669"/>
    <property type="project" value="UniProtKB-EC"/>
</dbReference>
<evidence type="ECO:0000313" key="8">
    <source>
        <dbReference type="Proteomes" id="UP000285575"/>
    </source>
</evidence>
<dbReference type="SUPFAM" id="SSF55073">
    <property type="entry name" value="Nucleotide cyclase"/>
    <property type="match status" value="1"/>
</dbReference>
<proteinExistence type="predicted"/>
<comment type="catalytic activity">
    <reaction evidence="2">
        <text>2 GTP = 3',3'-c-di-GMP + 2 diphosphate</text>
        <dbReference type="Rhea" id="RHEA:24898"/>
        <dbReference type="ChEBI" id="CHEBI:33019"/>
        <dbReference type="ChEBI" id="CHEBI:37565"/>
        <dbReference type="ChEBI" id="CHEBI:58805"/>
        <dbReference type="EC" id="2.7.7.65"/>
    </reaction>
</comment>
<dbReference type="SMART" id="SM00267">
    <property type="entry name" value="GGDEF"/>
    <property type="match status" value="1"/>
</dbReference>
<feature type="region of interest" description="Disordered" evidence="3">
    <location>
        <begin position="699"/>
        <end position="725"/>
    </location>
</feature>
<dbReference type="Gene3D" id="1.25.40.10">
    <property type="entry name" value="Tetratricopeptide repeat domain"/>
    <property type="match status" value="1"/>
</dbReference>
<evidence type="ECO:0000256" key="2">
    <source>
        <dbReference type="ARBA" id="ARBA00034247"/>
    </source>
</evidence>
<reference evidence="7 8" key="1">
    <citation type="submission" date="2019-01" db="EMBL/GenBank/DDBJ databases">
        <authorList>
            <person name="Chen W.-M."/>
        </authorList>
    </citation>
    <scope>NUCLEOTIDE SEQUENCE [LARGE SCALE GENOMIC DNA]</scope>
    <source>
        <strain evidence="7 8">KYPY4</strain>
    </source>
</reference>
<feature type="compositionally biased region" description="Low complexity" evidence="3">
    <location>
        <begin position="702"/>
        <end position="715"/>
    </location>
</feature>
<dbReference type="InterPro" id="IPR043128">
    <property type="entry name" value="Rev_trsase/Diguanyl_cyclase"/>
</dbReference>
<dbReference type="InterPro" id="IPR011990">
    <property type="entry name" value="TPR-like_helical_dom_sf"/>
</dbReference>
<feature type="transmembrane region" description="Helical" evidence="4">
    <location>
        <begin position="450"/>
        <end position="469"/>
    </location>
</feature>
<keyword evidence="8" id="KW-1185">Reference proteome</keyword>
<sequence length="725" mass="76546">MSPRPLRLRCAAGALAWAGLLAGVALGADAARSAPAATTAAASQPTAAQPALPWPAFDAQVQLAQDDPDAALAGLRALAAKGAGARPLALARGLVAAASGRAELHGQALSALAALNPDPVAAADAALLQAAWADAADDPQTAQKAARAAVDAYASACTPARACDLQPRWLALHLLSRQDRRRGLSSAALEHAMAALELARAAGDGAYQALALASAADAAGLMGDAVAEQRQLARAQSLAQADGDPLLRSRVLIAETRMHRRRGDLEATRRTAEAGIALARQGGSLRLESSHQANLSDALVALQRPREALQAVDAALPVVRRLGDRRTERVLMHNAALAHIGLRQTEAARREMGLVLAGYRQGGATADQAQALREYADAYAAAGDLPAALELFHAERRLAAEMMAANRDAALAELRKRFDHEAQQRRLEQLGLERTLVNTQLDNRAALQKVWAAGAAVVLLAAVLVALMVGRVRRLRRRLEDNQERLREQSRREPLTGLHNRRGLQETMQARGLTQAFEGALLLLDIDHFKRINDRHGHAAGDAVLVETARRVREAVGPAAGDADDDLVVRWGGEEFIVCLTGPRDNGAAAAGRAARAQELARRVLEAVGGRPYALPDGGSLRVTVSLGHACFPLEPARLPLSLERAINLVDMALYTAKNHGRNCAMGIVMTSATTPEALSALEIDFDLARSEGRVLLERLNGPPADDAPATGAPGSTREAEALRV</sequence>
<evidence type="ECO:0000256" key="5">
    <source>
        <dbReference type="SAM" id="SignalP"/>
    </source>
</evidence>
<evidence type="ECO:0000256" key="1">
    <source>
        <dbReference type="ARBA" id="ARBA00012528"/>
    </source>
</evidence>
<keyword evidence="5" id="KW-0732">Signal</keyword>
<dbReference type="OrthoDB" id="9813903at2"/>
<keyword evidence="4" id="KW-1133">Transmembrane helix</keyword>
<dbReference type="EC" id="2.7.7.65" evidence="1"/>
<evidence type="ECO:0000256" key="3">
    <source>
        <dbReference type="SAM" id="MobiDB-lite"/>
    </source>
</evidence>
<dbReference type="Pfam" id="PF00990">
    <property type="entry name" value="GGDEF"/>
    <property type="match status" value="1"/>
</dbReference>
<dbReference type="AlphaFoldDB" id="A0A437RR48"/>
<dbReference type="InterPro" id="IPR000160">
    <property type="entry name" value="GGDEF_dom"/>
</dbReference>
<keyword evidence="4" id="KW-0472">Membrane</keyword>
<gene>
    <name evidence="7" type="ORF">EOE66_01465</name>
</gene>
<feature type="chain" id="PRO_5019316976" description="diguanylate cyclase" evidence="5">
    <location>
        <begin position="31"/>
        <end position="725"/>
    </location>
</feature>
<dbReference type="PANTHER" id="PTHR45138:SF9">
    <property type="entry name" value="DIGUANYLATE CYCLASE DGCM-RELATED"/>
    <property type="match status" value="1"/>
</dbReference>
<protein>
    <recommendedName>
        <fullName evidence="1">diguanylate cyclase</fullName>
        <ecNumber evidence="1">2.7.7.65</ecNumber>
    </recommendedName>
</protein>
<dbReference type="CDD" id="cd01949">
    <property type="entry name" value="GGDEF"/>
    <property type="match status" value="1"/>
</dbReference>
<name>A0A437RR48_9BURK</name>
<dbReference type="EMBL" id="SACR01000001">
    <property type="protein sequence ID" value="RVU49270.1"/>
    <property type="molecule type" value="Genomic_DNA"/>
</dbReference>
<dbReference type="SUPFAM" id="SSF48452">
    <property type="entry name" value="TPR-like"/>
    <property type="match status" value="1"/>
</dbReference>
<dbReference type="InterPro" id="IPR050469">
    <property type="entry name" value="Diguanylate_Cyclase"/>
</dbReference>
<accession>A0A437RR48</accession>
<dbReference type="Proteomes" id="UP000285575">
    <property type="component" value="Unassembled WGS sequence"/>
</dbReference>
<keyword evidence="4" id="KW-0812">Transmembrane</keyword>
<dbReference type="PANTHER" id="PTHR45138">
    <property type="entry name" value="REGULATORY COMPONENTS OF SENSORY TRANSDUCTION SYSTEM"/>
    <property type="match status" value="1"/>
</dbReference>
<dbReference type="InterPro" id="IPR029787">
    <property type="entry name" value="Nucleotide_cyclase"/>
</dbReference>
<evidence type="ECO:0000256" key="4">
    <source>
        <dbReference type="SAM" id="Phobius"/>
    </source>
</evidence>
<evidence type="ECO:0000313" key="7">
    <source>
        <dbReference type="EMBL" id="RVU49270.1"/>
    </source>
</evidence>